<evidence type="ECO:0000313" key="2">
    <source>
        <dbReference type="EMBL" id="TFB74423.1"/>
    </source>
</evidence>
<evidence type="ECO:0000259" key="1">
    <source>
        <dbReference type="Pfam" id="PF03724"/>
    </source>
</evidence>
<dbReference type="EMBL" id="SOFD01000035">
    <property type="protein sequence ID" value="TFB74423.1"/>
    <property type="molecule type" value="Genomic_DNA"/>
</dbReference>
<dbReference type="InterPro" id="IPR005184">
    <property type="entry name" value="DUF306_Meta_HslJ"/>
</dbReference>
<dbReference type="InterPro" id="IPR038670">
    <property type="entry name" value="HslJ-like_sf"/>
</dbReference>
<dbReference type="Pfam" id="PF03724">
    <property type="entry name" value="META"/>
    <property type="match status" value="1"/>
</dbReference>
<gene>
    <name evidence="2" type="ORF">E3O21_13640</name>
</gene>
<reference evidence="2 3" key="1">
    <citation type="submission" date="2019-03" db="EMBL/GenBank/DDBJ databases">
        <title>Genomics of glacier-inhabiting Cryobacterium strains.</title>
        <authorList>
            <person name="Liu Q."/>
            <person name="Xin Y.-H."/>
        </authorList>
    </citation>
    <scope>NUCLEOTIDE SEQUENCE [LARGE SCALE GENOMIC DNA]</scope>
    <source>
        <strain evidence="2 3">Hh8</strain>
    </source>
</reference>
<feature type="domain" description="DUF306" evidence="1">
    <location>
        <begin position="260"/>
        <end position="312"/>
    </location>
</feature>
<accession>A0ABY2HYP4</accession>
<organism evidence="2 3">
    <name type="scientific">Cryobacterium flavum</name>
    <dbReference type="NCBI Taxonomy" id="1424659"/>
    <lineage>
        <taxon>Bacteria</taxon>
        <taxon>Bacillati</taxon>
        <taxon>Actinomycetota</taxon>
        <taxon>Actinomycetes</taxon>
        <taxon>Micrococcales</taxon>
        <taxon>Microbacteriaceae</taxon>
        <taxon>Cryobacterium</taxon>
    </lineage>
</organism>
<proteinExistence type="predicted"/>
<comment type="caution">
    <text evidence="2">The sequence shown here is derived from an EMBL/GenBank/DDBJ whole genome shotgun (WGS) entry which is preliminary data.</text>
</comment>
<sequence length="347" mass="35971">MSPRRLSDASIRCTGQSRRHSAMIKGMGIRSGTTKATASKRAGSGQKRVWPTDYAMGRRRGHWLSSGAAMFVLVLTACAQVPGGQVDPSSDSPPPASPHAGAESAAIGLVNIWRVSGAEGETTDTWLRLDVPEFQLWRDCGMIQGSWGASESLFLASTDAASGECVTGATLPRVAWLESVTGYRAQGAGWELNDANGAVVATLTIDGKPDAIPTAAEFYTEPPVITDAMREELRQPAALPEGSSPATPENLVGRWLPVAISGATDPHVLFAADGTWTGSDGCNGGQGRWGADGAGGLLTTSGASTLMACDGAPVPFWVAEARLASVDGGVLRLLDAGGSELGELKHD</sequence>
<protein>
    <submittedName>
        <fullName evidence="2">META domain-containing protein</fullName>
    </submittedName>
</protein>
<evidence type="ECO:0000313" key="3">
    <source>
        <dbReference type="Proteomes" id="UP000298252"/>
    </source>
</evidence>
<keyword evidence="3" id="KW-1185">Reference proteome</keyword>
<name>A0ABY2HYP4_9MICO</name>
<dbReference type="Proteomes" id="UP000298252">
    <property type="component" value="Unassembled WGS sequence"/>
</dbReference>
<dbReference type="Gene3D" id="2.40.128.270">
    <property type="match status" value="1"/>
</dbReference>